<feature type="transmembrane region" description="Helical" evidence="5">
    <location>
        <begin position="136"/>
        <end position="155"/>
    </location>
</feature>
<dbReference type="GO" id="GO:0016020">
    <property type="term" value="C:membrane"/>
    <property type="evidence" value="ECO:0007669"/>
    <property type="project" value="UniProtKB-SubCell"/>
</dbReference>
<reference evidence="7" key="1">
    <citation type="submission" date="2018-07" db="EMBL/GenBank/DDBJ databases">
        <title>Comparative genomics of catfishes provides insights into carnivory and benthic adaptation.</title>
        <authorList>
            <person name="Zhang Y."/>
            <person name="Wang D."/>
            <person name="Peng Z."/>
            <person name="Zheng S."/>
            <person name="Shao F."/>
            <person name="Tao W."/>
        </authorList>
    </citation>
    <scope>NUCLEOTIDE SEQUENCE</scope>
    <source>
        <strain evidence="7">Chongqing</strain>
    </source>
</reference>
<keyword evidence="2 5" id="KW-0812">Transmembrane</keyword>
<sequence length="198" mass="21956">YGVASSYYGISFNIKGFGLNLYLNQFLYGTVEIPAKVVVYLLLDRIGRRRTEVGGLLMAGCALIINVFISKDQWIVRSVIGVLGKGFTSIAFSTLVLYCSELYPTVIRQNGMGYNSFMGRLGVALAPLILLLDDVWLQLSQVILCVIAVVTGLVASRLPETKDRCLPETIEDIEGTRSIFNFTFNYNTDMFIPSEAKI</sequence>
<feature type="transmembrane region" description="Helical" evidence="5">
    <location>
        <begin position="111"/>
        <end position="130"/>
    </location>
</feature>
<dbReference type="Gene3D" id="1.20.1250.20">
    <property type="entry name" value="MFS general substrate transporter like domains"/>
    <property type="match status" value="1"/>
</dbReference>
<protein>
    <submittedName>
        <fullName evidence="7">Solute carrier family 22 member 7 isoform X1</fullName>
    </submittedName>
</protein>
<dbReference type="Pfam" id="PF07690">
    <property type="entry name" value="MFS_1"/>
    <property type="match status" value="1"/>
</dbReference>
<evidence type="ECO:0000313" key="8">
    <source>
        <dbReference type="Proteomes" id="UP001205998"/>
    </source>
</evidence>
<comment type="caution">
    <text evidence="7">The sequence shown here is derived from an EMBL/GenBank/DDBJ whole genome shotgun (WGS) entry which is preliminary data.</text>
</comment>
<dbReference type="EMBL" id="MU553831">
    <property type="protein sequence ID" value="KAI5615866.1"/>
    <property type="molecule type" value="Genomic_DNA"/>
</dbReference>
<evidence type="ECO:0000256" key="3">
    <source>
        <dbReference type="ARBA" id="ARBA00022989"/>
    </source>
</evidence>
<dbReference type="PROSITE" id="PS50850">
    <property type="entry name" value="MFS"/>
    <property type="match status" value="1"/>
</dbReference>
<keyword evidence="8" id="KW-1185">Reference proteome</keyword>
<evidence type="ECO:0000313" key="7">
    <source>
        <dbReference type="EMBL" id="KAI5615866.1"/>
    </source>
</evidence>
<name>A0AAD5FGA3_SILAS</name>
<evidence type="ECO:0000256" key="1">
    <source>
        <dbReference type="ARBA" id="ARBA00004141"/>
    </source>
</evidence>
<keyword evidence="3 5" id="KW-1133">Transmembrane helix</keyword>
<accession>A0AAD5FGA3</accession>
<evidence type="ECO:0000256" key="4">
    <source>
        <dbReference type="ARBA" id="ARBA00023136"/>
    </source>
</evidence>
<feature type="domain" description="Major facilitator superfamily (MFS) profile" evidence="6">
    <location>
        <begin position="1"/>
        <end position="163"/>
    </location>
</feature>
<dbReference type="Proteomes" id="UP001205998">
    <property type="component" value="Unassembled WGS sequence"/>
</dbReference>
<comment type="subcellular location">
    <subcellularLocation>
        <location evidence="1">Membrane</location>
        <topology evidence="1">Multi-pass membrane protein</topology>
    </subcellularLocation>
</comment>
<evidence type="ECO:0000256" key="2">
    <source>
        <dbReference type="ARBA" id="ARBA00022692"/>
    </source>
</evidence>
<evidence type="ECO:0000256" key="5">
    <source>
        <dbReference type="SAM" id="Phobius"/>
    </source>
</evidence>
<dbReference type="SUPFAM" id="SSF103473">
    <property type="entry name" value="MFS general substrate transporter"/>
    <property type="match status" value="1"/>
</dbReference>
<dbReference type="InterPro" id="IPR011701">
    <property type="entry name" value="MFS"/>
</dbReference>
<evidence type="ECO:0000259" key="6">
    <source>
        <dbReference type="PROSITE" id="PS50850"/>
    </source>
</evidence>
<keyword evidence="4 5" id="KW-0472">Membrane</keyword>
<dbReference type="PANTHER" id="PTHR24064">
    <property type="entry name" value="SOLUTE CARRIER FAMILY 22 MEMBER"/>
    <property type="match status" value="1"/>
</dbReference>
<feature type="transmembrane region" description="Helical" evidence="5">
    <location>
        <begin position="50"/>
        <end position="69"/>
    </location>
</feature>
<dbReference type="InterPro" id="IPR020846">
    <property type="entry name" value="MFS_dom"/>
</dbReference>
<dbReference type="GO" id="GO:0022857">
    <property type="term" value="F:transmembrane transporter activity"/>
    <property type="evidence" value="ECO:0007669"/>
    <property type="project" value="InterPro"/>
</dbReference>
<dbReference type="AlphaFoldDB" id="A0AAD5FGA3"/>
<dbReference type="InterPro" id="IPR036259">
    <property type="entry name" value="MFS_trans_sf"/>
</dbReference>
<feature type="non-terminal residue" evidence="7">
    <location>
        <position position="1"/>
    </location>
</feature>
<feature type="transmembrane region" description="Helical" evidence="5">
    <location>
        <begin position="75"/>
        <end position="99"/>
    </location>
</feature>
<gene>
    <name evidence="7" type="ORF">C0J50_8747</name>
</gene>
<organism evidence="7 8">
    <name type="scientific">Silurus asotus</name>
    <name type="common">Amur catfish</name>
    <name type="synonym">Parasilurus asotus</name>
    <dbReference type="NCBI Taxonomy" id="30991"/>
    <lineage>
        <taxon>Eukaryota</taxon>
        <taxon>Metazoa</taxon>
        <taxon>Chordata</taxon>
        <taxon>Craniata</taxon>
        <taxon>Vertebrata</taxon>
        <taxon>Euteleostomi</taxon>
        <taxon>Actinopterygii</taxon>
        <taxon>Neopterygii</taxon>
        <taxon>Teleostei</taxon>
        <taxon>Ostariophysi</taxon>
        <taxon>Siluriformes</taxon>
        <taxon>Siluridae</taxon>
        <taxon>Silurus</taxon>
    </lineage>
</organism>
<proteinExistence type="predicted"/>